<comment type="subcellular location">
    <subcellularLocation>
        <location evidence="1">Cell envelope</location>
    </subcellularLocation>
</comment>
<name>A0A849HKV7_9MICO</name>
<dbReference type="Proteomes" id="UP000588586">
    <property type="component" value="Unassembled WGS sequence"/>
</dbReference>
<dbReference type="Pfam" id="PF07161">
    <property type="entry name" value="LppX_LprAFG"/>
    <property type="match status" value="1"/>
</dbReference>
<dbReference type="EMBL" id="JABEPQ010000005">
    <property type="protein sequence ID" value="NNM47932.1"/>
    <property type="molecule type" value="Genomic_DNA"/>
</dbReference>
<reference evidence="4 5" key="1">
    <citation type="submission" date="2020-04" db="EMBL/GenBank/DDBJ databases">
        <title>Knoellia sp. isolate from air conditioner.</title>
        <authorList>
            <person name="Chea S."/>
            <person name="Kim D.-U."/>
        </authorList>
    </citation>
    <scope>NUCLEOTIDE SEQUENCE [LARGE SCALE GENOMIC DNA]</scope>
    <source>
        <strain evidence="4 5">DB2414S</strain>
    </source>
</reference>
<keyword evidence="3" id="KW-0472">Membrane</keyword>
<evidence type="ECO:0000256" key="2">
    <source>
        <dbReference type="ARBA" id="ARBA00009194"/>
    </source>
</evidence>
<comment type="similarity">
    <text evidence="2">Belongs to the LppX/LprAFG lipoprotein family.</text>
</comment>
<evidence type="ECO:0000256" key="1">
    <source>
        <dbReference type="ARBA" id="ARBA00004196"/>
    </source>
</evidence>
<evidence type="ECO:0000313" key="5">
    <source>
        <dbReference type="Proteomes" id="UP000588586"/>
    </source>
</evidence>
<dbReference type="InterPro" id="IPR009830">
    <property type="entry name" value="LppX/LprAFG"/>
</dbReference>
<comment type="caution">
    <text evidence="4">The sequence shown here is derived from an EMBL/GenBank/DDBJ whole genome shotgun (WGS) entry which is preliminary data.</text>
</comment>
<evidence type="ECO:0000313" key="4">
    <source>
        <dbReference type="EMBL" id="NNM47932.1"/>
    </source>
</evidence>
<dbReference type="SUPFAM" id="SSF89392">
    <property type="entry name" value="Prokaryotic lipoproteins and lipoprotein localization factors"/>
    <property type="match status" value="1"/>
</dbReference>
<keyword evidence="4" id="KW-0449">Lipoprotein</keyword>
<keyword evidence="3" id="KW-1003">Cell membrane</keyword>
<organism evidence="4 5">
    <name type="scientific">Knoellia koreensis</name>
    <dbReference type="NCBI Taxonomy" id="2730921"/>
    <lineage>
        <taxon>Bacteria</taxon>
        <taxon>Bacillati</taxon>
        <taxon>Actinomycetota</taxon>
        <taxon>Actinomycetes</taxon>
        <taxon>Micrococcales</taxon>
        <taxon>Intrasporangiaceae</taxon>
        <taxon>Knoellia</taxon>
    </lineage>
</organism>
<dbReference type="PROSITE" id="PS51257">
    <property type="entry name" value="PROKAR_LIPOPROTEIN"/>
    <property type="match status" value="1"/>
</dbReference>
<gene>
    <name evidence="4" type="ORF">HJG52_18255</name>
</gene>
<dbReference type="AlphaFoldDB" id="A0A849HKV7"/>
<dbReference type="GO" id="GO:0030313">
    <property type="term" value="C:cell envelope"/>
    <property type="evidence" value="ECO:0007669"/>
    <property type="project" value="UniProtKB-SubCell"/>
</dbReference>
<keyword evidence="5" id="KW-1185">Reference proteome</keyword>
<dbReference type="Gene3D" id="2.50.20.20">
    <property type="match status" value="1"/>
</dbReference>
<dbReference type="RefSeq" id="WP_171245052.1">
    <property type="nucleotide sequence ID" value="NZ_JABEPQ010000005.1"/>
</dbReference>
<protein>
    <submittedName>
        <fullName evidence="4">LppX_LprAFG lipoprotein</fullName>
    </submittedName>
</protein>
<proteinExistence type="inferred from homology"/>
<accession>A0A849HKV7</accession>
<dbReference type="CDD" id="cd16334">
    <property type="entry name" value="LppX-like"/>
    <property type="match status" value="1"/>
</dbReference>
<evidence type="ECO:0000256" key="3">
    <source>
        <dbReference type="ARBA" id="ARBA00022475"/>
    </source>
</evidence>
<sequence>MRRGAVASVVTVVVTGAVVLAGCSGGGDKKTADKPPAERLAAARATLEKAPAVSFTLESQGLPSKAIGVSGAKGTGLFTPPSFKGTLNATINGVTGTVEVIAVEQDVYLKFFTPGYNKIDPKTYGAPNPAQLFDTKTGVTSLVGDTTDLKAGGRTRDGAAVLDTFTGKVPGDAVADLFVIGDRSGTFDITYGVTDEGNELRSVVLKGPFYAGSTSTYTVRLSSLPQAVAITRP</sequence>
<dbReference type="InterPro" id="IPR029046">
    <property type="entry name" value="LolA/LolB/LppX"/>
</dbReference>